<dbReference type="AlphaFoldDB" id="A0A660LFN2"/>
<dbReference type="OrthoDB" id="3212310at2"/>
<dbReference type="Pfam" id="PF17765">
    <property type="entry name" value="MLTR_LBD"/>
    <property type="match status" value="1"/>
</dbReference>
<reference evidence="2 3" key="1">
    <citation type="submission" date="2018-10" db="EMBL/GenBank/DDBJ databases">
        <title>Genomic Encyclopedia of Archaeal and Bacterial Type Strains, Phase II (KMG-II): from individual species to whole genera.</title>
        <authorList>
            <person name="Goeker M."/>
        </authorList>
    </citation>
    <scope>NUCLEOTIDE SEQUENCE [LARGE SCALE GENOMIC DNA]</scope>
    <source>
        <strain evidence="2 3">DSM 14954</strain>
    </source>
</reference>
<dbReference type="RefSeq" id="WP_121250764.1">
    <property type="nucleotide sequence ID" value="NZ_RBIL01000001.1"/>
</dbReference>
<dbReference type="SUPFAM" id="SSF47413">
    <property type="entry name" value="lambda repressor-like DNA-binding domains"/>
    <property type="match status" value="1"/>
</dbReference>
<dbReference type="PROSITE" id="PS50943">
    <property type="entry name" value="HTH_CROC1"/>
    <property type="match status" value="1"/>
</dbReference>
<feature type="domain" description="HTH cro/C1-type" evidence="1">
    <location>
        <begin position="35"/>
        <end position="82"/>
    </location>
</feature>
<dbReference type="SMART" id="SM00530">
    <property type="entry name" value="HTH_XRE"/>
    <property type="match status" value="1"/>
</dbReference>
<proteinExistence type="predicted"/>
<dbReference type="InterPro" id="IPR041413">
    <property type="entry name" value="MLTR_LBD"/>
</dbReference>
<gene>
    <name evidence="2" type="ORF">C8N24_2852</name>
</gene>
<name>A0A660LFN2_9ACTN</name>
<comment type="caution">
    <text evidence="2">The sequence shown here is derived from an EMBL/GenBank/DDBJ whole genome shotgun (WGS) entry which is preliminary data.</text>
</comment>
<dbReference type="PANTHER" id="PTHR35010:SF2">
    <property type="entry name" value="BLL4672 PROTEIN"/>
    <property type="match status" value="1"/>
</dbReference>
<dbReference type="Pfam" id="PF13560">
    <property type="entry name" value="HTH_31"/>
    <property type="match status" value="1"/>
</dbReference>
<evidence type="ECO:0000313" key="3">
    <source>
        <dbReference type="Proteomes" id="UP000278962"/>
    </source>
</evidence>
<dbReference type="InterPro" id="IPR001387">
    <property type="entry name" value="Cro/C1-type_HTH"/>
</dbReference>
<dbReference type="Gene3D" id="3.30.450.180">
    <property type="match status" value="1"/>
</dbReference>
<dbReference type="Gene3D" id="1.10.260.40">
    <property type="entry name" value="lambda repressor-like DNA-binding domains"/>
    <property type="match status" value="1"/>
</dbReference>
<evidence type="ECO:0000259" key="1">
    <source>
        <dbReference type="PROSITE" id="PS50943"/>
    </source>
</evidence>
<organism evidence="2 3">
    <name type="scientific">Solirubrobacter pauli</name>
    <dbReference type="NCBI Taxonomy" id="166793"/>
    <lineage>
        <taxon>Bacteria</taxon>
        <taxon>Bacillati</taxon>
        <taxon>Actinomycetota</taxon>
        <taxon>Thermoleophilia</taxon>
        <taxon>Solirubrobacterales</taxon>
        <taxon>Solirubrobacteraceae</taxon>
        <taxon>Solirubrobacter</taxon>
    </lineage>
</organism>
<sequence length="284" mass="31419">MDRTDDIATFLASRRANVTPEQAGLHVTGKRRVPGLRREEVATLAGVSIDYYKRLERGHLSGVSDNVLEAVAGALQLDDAERAHLFDLARAVNPAAPRRRKPAAKAVRPAVQRIVDGMTNPAIVRNSRVDYLSANALGRALYAPLFESREQPTNSARFTFLDPAATEFYVDWERVARDLVAHLRSQAGRNPYDPGLTDLVGELSMRSDDFRTWWAAHNVRFHQTGTKKLRHPVVGELELSYDVMELPADTGLSISVYSAEQGSRSEEALNLLASWTATPATSRS</sequence>
<dbReference type="EMBL" id="RBIL01000001">
    <property type="protein sequence ID" value="RKQ92995.1"/>
    <property type="molecule type" value="Genomic_DNA"/>
</dbReference>
<evidence type="ECO:0000313" key="2">
    <source>
        <dbReference type="EMBL" id="RKQ92995.1"/>
    </source>
</evidence>
<dbReference type="Proteomes" id="UP000278962">
    <property type="component" value="Unassembled WGS sequence"/>
</dbReference>
<protein>
    <submittedName>
        <fullName evidence="2">Helix-turn-helix protein</fullName>
    </submittedName>
</protein>
<keyword evidence="3" id="KW-1185">Reference proteome</keyword>
<dbReference type="InterPro" id="IPR010982">
    <property type="entry name" value="Lambda_DNA-bd_dom_sf"/>
</dbReference>
<dbReference type="GO" id="GO:0003677">
    <property type="term" value="F:DNA binding"/>
    <property type="evidence" value="ECO:0007669"/>
    <property type="project" value="InterPro"/>
</dbReference>
<accession>A0A660LFN2</accession>
<dbReference type="CDD" id="cd00093">
    <property type="entry name" value="HTH_XRE"/>
    <property type="match status" value="1"/>
</dbReference>
<dbReference type="PANTHER" id="PTHR35010">
    <property type="entry name" value="BLL4672 PROTEIN-RELATED"/>
    <property type="match status" value="1"/>
</dbReference>